<dbReference type="InterPro" id="IPR003593">
    <property type="entry name" value="AAA+_ATPase"/>
</dbReference>
<dbReference type="RefSeq" id="WP_254158976.1">
    <property type="nucleotide sequence ID" value="NZ_CP100355.1"/>
</dbReference>
<dbReference type="PROSITE" id="PS00211">
    <property type="entry name" value="ABC_TRANSPORTER_1"/>
    <property type="match status" value="1"/>
</dbReference>
<dbReference type="KEGG" id="sawl:NGM29_03400"/>
<dbReference type="EMBL" id="CP100355">
    <property type="protein sequence ID" value="UTF54339.1"/>
    <property type="molecule type" value="Genomic_DNA"/>
</dbReference>
<dbReference type="GO" id="GO:0016887">
    <property type="term" value="F:ATP hydrolysis activity"/>
    <property type="evidence" value="ECO:0007669"/>
    <property type="project" value="InterPro"/>
</dbReference>
<evidence type="ECO:0000256" key="3">
    <source>
        <dbReference type="ARBA" id="ARBA00022741"/>
    </source>
</evidence>
<dbReference type="Gene3D" id="3.40.50.300">
    <property type="entry name" value="P-loop containing nucleotide triphosphate hydrolases"/>
    <property type="match status" value="1"/>
</dbReference>
<dbReference type="GeneID" id="73289060"/>
<dbReference type="PANTHER" id="PTHR43335:SF4">
    <property type="entry name" value="ABC TRANSPORTER, ATP-BINDING PROTEIN"/>
    <property type="match status" value="1"/>
</dbReference>
<dbReference type="InterPro" id="IPR017871">
    <property type="entry name" value="ABC_transporter-like_CS"/>
</dbReference>
<sequence>MNAIEVTNVTKRFGDVTALNDLSLTVEDGEIFGFLGPNGAGKSTTINLLLDFIRPTDGTVSVLGMDAQEDSKAIRQRLGVLPEGFTTYDRLTGRQHLEFAIESKDATEEPDMLFERVGLSPEEGDRKAGGYSKGMSQRLLFAMALVGDPDMLILDEPSTGLDPNGAREMRQLIREENDRGTTIFFSSHILEQVEAVCDRVGIIRNGEMVAVDSVEGLRDSVSTASQLRIETDRITEPALEAVRALEGVERAEVLESGSDGAVVAVETTGSKTAVLGALEDAGIVVEDFSTAEASLEDVFQRYTGVTA</sequence>
<gene>
    <name evidence="6" type="ORF">NGM29_03400</name>
</gene>
<organism evidence="6 7">
    <name type="scientific">Natronosalvus rutilus</name>
    <dbReference type="NCBI Taxonomy" id="2953753"/>
    <lineage>
        <taxon>Archaea</taxon>
        <taxon>Methanobacteriati</taxon>
        <taxon>Methanobacteriota</taxon>
        <taxon>Stenosarchaea group</taxon>
        <taxon>Halobacteria</taxon>
        <taxon>Halobacteriales</taxon>
        <taxon>Natrialbaceae</taxon>
        <taxon>Natronosalvus</taxon>
    </lineage>
</organism>
<reference evidence="6" key="1">
    <citation type="submission" date="2022-06" db="EMBL/GenBank/DDBJ databases">
        <title>Diverse halophilic archaea isolated from saline environments.</title>
        <authorList>
            <person name="Cui H.-L."/>
        </authorList>
    </citation>
    <scope>NUCLEOTIDE SEQUENCE</scope>
    <source>
        <strain evidence="6">WLHS1</strain>
    </source>
</reference>
<protein>
    <submittedName>
        <fullName evidence="6">ABC transporter ATP-binding protein</fullName>
    </submittedName>
</protein>
<dbReference type="Proteomes" id="UP001056855">
    <property type="component" value="Chromosome"/>
</dbReference>
<dbReference type="AlphaFoldDB" id="A0A9E7SU40"/>
<dbReference type="CDD" id="cd03230">
    <property type="entry name" value="ABC_DR_subfamily_A"/>
    <property type="match status" value="1"/>
</dbReference>
<dbReference type="SUPFAM" id="SSF52540">
    <property type="entry name" value="P-loop containing nucleoside triphosphate hydrolases"/>
    <property type="match status" value="1"/>
</dbReference>
<dbReference type="GO" id="GO:0005524">
    <property type="term" value="F:ATP binding"/>
    <property type="evidence" value="ECO:0007669"/>
    <property type="project" value="UniProtKB-KW"/>
</dbReference>
<evidence type="ECO:0000256" key="4">
    <source>
        <dbReference type="ARBA" id="ARBA00022840"/>
    </source>
</evidence>
<evidence type="ECO:0000256" key="2">
    <source>
        <dbReference type="ARBA" id="ARBA00022448"/>
    </source>
</evidence>
<dbReference type="InterPro" id="IPR025302">
    <property type="entry name" value="DrrA1/2-like_C"/>
</dbReference>
<dbReference type="InterPro" id="IPR003439">
    <property type="entry name" value="ABC_transporter-like_ATP-bd"/>
</dbReference>
<dbReference type="SMART" id="SM00382">
    <property type="entry name" value="AAA"/>
    <property type="match status" value="1"/>
</dbReference>
<dbReference type="Pfam" id="PF13732">
    <property type="entry name" value="DrrA1-3_C"/>
    <property type="match status" value="1"/>
</dbReference>
<keyword evidence="7" id="KW-1185">Reference proteome</keyword>
<feature type="domain" description="ABC transporter" evidence="5">
    <location>
        <begin position="4"/>
        <end position="230"/>
    </location>
</feature>
<evidence type="ECO:0000313" key="6">
    <source>
        <dbReference type="EMBL" id="UTF54339.1"/>
    </source>
</evidence>
<accession>A0A9E7SU40</accession>
<keyword evidence="3" id="KW-0547">Nucleotide-binding</keyword>
<keyword evidence="4 6" id="KW-0067">ATP-binding</keyword>
<keyword evidence="2" id="KW-0813">Transport</keyword>
<dbReference type="PROSITE" id="PS50893">
    <property type="entry name" value="ABC_TRANSPORTER_2"/>
    <property type="match status" value="1"/>
</dbReference>
<dbReference type="InterPro" id="IPR027417">
    <property type="entry name" value="P-loop_NTPase"/>
</dbReference>
<proteinExistence type="inferred from homology"/>
<comment type="similarity">
    <text evidence="1">Belongs to the ABC transporter superfamily.</text>
</comment>
<evidence type="ECO:0000259" key="5">
    <source>
        <dbReference type="PROSITE" id="PS50893"/>
    </source>
</evidence>
<dbReference type="Pfam" id="PF00005">
    <property type="entry name" value="ABC_tran"/>
    <property type="match status" value="1"/>
</dbReference>
<evidence type="ECO:0000256" key="1">
    <source>
        <dbReference type="ARBA" id="ARBA00005417"/>
    </source>
</evidence>
<dbReference type="PANTHER" id="PTHR43335">
    <property type="entry name" value="ABC TRANSPORTER, ATP-BINDING PROTEIN"/>
    <property type="match status" value="1"/>
</dbReference>
<evidence type="ECO:0000313" key="7">
    <source>
        <dbReference type="Proteomes" id="UP001056855"/>
    </source>
</evidence>
<name>A0A9E7SU40_9EURY</name>